<evidence type="ECO:0000313" key="1">
    <source>
        <dbReference type="EMBL" id="RQG99134.1"/>
    </source>
</evidence>
<dbReference type="OrthoDB" id="7860618at2"/>
<organism evidence="1 2">
    <name type="scientific">Paraburkholderia dinghuensis</name>
    <dbReference type="NCBI Taxonomy" id="2305225"/>
    <lineage>
        <taxon>Bacteria</taxon>
        <taxon>Pseudomonadati</taxon>
        <taxon>Pseudomonadota</taxon>
        <taxon>Betaproteobacteria</taxon>
        <taxon>Burkholderiales</taxon>
        <taxon>Burkholderiaceae</taxon>
        <taxon>Paraburkholderia</taxon>
    </lineage>
</organism>
<protein>
    <recommendedName>
        <fullName evidence="3">DNA-binding protein</fullName>
    </recommendedName>
</protein>
<keyword evidence="2" id="KW-1185">Reference proteome</keyword>
<gene>
    <name evidence="1" type="ORF">D1Y85_26675</name>
</gene>
<dbReference type="RefSeq" id="WP_124154070.1">
    <property type="nucleotide sequence ID" value="NZ_RQIS01000041.1"/>
</dbReference>
<reference evidence="1 2" key="1">
    <citation type="submission" date="2018-11" db="EMBL/GenBank/DDBJ databases">
        <title>Paraburkholderia sp. DHOA04, isolated from soil.</title>
        <authorList>
            <person name="Gao Z.-H."/>
            <person name="Qiu L.-H."/>
            <person name="Fu J.-C."/>
        </authorList>
    </citation>
    <scope>NUCLEOTIDE SEQUENCE [LARGE SCALE GENOMIC DNA]</scope>
    <source>
        <strain evidence="1 2">DHOA04</strain>
    </source>
</reference>
<comment type="caution">
    <text evidence="1">The sequence shown here is derived from an EMBL/GenBank/DDBJ whole genome shotgun (WGS) entry which is preliminary data.</text>
</comment>
<evidence type="ECO:0008006" key="3">
    <source>
        <dbReference type="Google" id="ProtNLM"/>
    </source>
</evidence>
<dbReference type="AlphaFoldDB" id="A0A3N6ME82"/>
<accession>A0A3N6ME82</accession>
<sequence>MSYVFTLKYQLATEDCEHEQLVERLAEAGCDDATIGVGQPGRIALAFTRDSANADSAILSALQDVKHAILTACLIEVVSILSA</sequence>
<evidence type="ECO:0000313" key="2">
    <source>
        <dbReference type="Proteomes" id="UP000272778"/>
    </source>
</evidence>
<dbReference type="EMBL" id="RQIS01000041">
    <property type="protein sequence ID" value="RQG99134.1"/>
    <property type="molecule type" value="Genomic_DNA"/>
</dbReference>
<dbReference type="Proteomes" id="UP000272778">
    <property type="component" value="Unassembled WGS sequence"/>
</dbReference>
<proteinExistence type="predicted"/>
<name>A0A3N6ME82_9BURK</name>